<evidence type="ECO:0000313" key="3">
    <source>
        <dbReference type="Proteomes" id="UP001235939"/>
    </source>
</evidence>
<dbReference type="PANTHER" id="PTHR46060:SF1">
    <property type="entry name" value="MARINER MOS1 TRANSPOSASE-LIKE PROTEIN"/>
    <property type="match status" value="1"/>
</dbReference>
<name>A0ABY6KG57_9ARAC</name>
<organism evidence="2 3">
    <name type="scientific">Cordylochernes scorpioides</name>
    <dbReference type="NCBI Taxonomy" id="51811"/>
    <lineage>
        <taxon>Eukaryota</taxon>
        <taxon>Metazoa</taxon>
        <taxon>Ecdysozoa</taxon>
        <taxon>Arthropoda</taxon>
        <taxon>Chelicerata</taxon>
        <taxon>Arachnida</taxon>
        <taxon>Pseudoscorpiones</taxon>
        <taxon>Cheliferoidea</taxon>
        <taxon>Chernetidae</taxon>
        <taxon>Cordylochernes</taxon>
    </lineage>
</organism>
<feature type="region of interest" description="Disordered" evidence="1">
    <location>
        <begin position="45"/>
        <end position="73"/>
    </location>
</feature>
<proteinExistence type="predicted"/>
<reference evidence="2 3" key="1">
    <citation type="submission" date="2022-01" db="EMBL/GenBank/DDBJ databases">
        <title>A chromosomal length assembly of Cordylochernes scorpioides.</title>
        <authorList>
            <person name="Zeh D."/>
            <person name="Zeh J."/>
        </authorList>
    </citation>
    <scope>NUCLEOTIDE SEQUENCE [LARGE SCALE GENOMIC DNA]</scope>
    <source>
        <strain evidence="2">IN4F17</strain>
        <tissue evidence="2">Whole Body</tissue>
    </source>
</reference>
<sequence>MTRDSEDIATCRSREPSTGPSESMTCGDETNHQWDVKIPDLLLLLEKDDKRQSGEPSTGPSESMTCDDETNHQWDGKIPDLLLLLEKDDKRHNQKDDPHETWPKIATTPETIEKGHNIMLDDRQVKACEIAEDVGMSEERERNILHEELGMRRLWASTIGSAIPHYSPDLAPSDFHFFPHLKKFVFEKHFGSNEEVERAVDEYFNGLSDSHFWEGILILETHWTECVEVKGDYVEK</sequence>
<evidence type="ECO:0000256" key="1">
    <source>
        <dbReference type="SAM" id="MobiDB-lite"/>
    </source>
</evidence>
<dbReference type="Gene3D" id="3.30.420.10">
    <property type="entry name" value="Ribonuclease H-like superfamily/Ribonuclease H"/>
    <property type="match status" value="1"/>
</dbReference>
<protein>
    <submittedName>
        <fullName evidence="2">Uncharacterized protein</fullName>
    </submittedName>
</protein>
<feature type="region of interest" description="Disordered" evidence="1">
    <location>
        <begin position="1"/>
        <end position="32"/>
    </location>
</feature>
<dbReference type="InterPro" id="IPR036397">
    <property type="entry name" value="RNaseH_sf"/>
</dbReference>
<keyword evidence="3" id="KW-1185">Reference proteome</keyword>
<gene>
    <name evidence="2" type="ORF">LAZ67_5002122</name>
</gene>
<dbReference type="InterPro" id="IPR052709">
    <property type="entry name" value="Transposase-MT_Hybrid"/>
</dbReference>
<feature type="compositionally biased region" description="Polar residues" evidence="1">
    <location>
        <begin position="54"/>
        <end position="64"/>
    </location>
</feature>
<dbReference type="EMBL" id="CP092867">
    <property type="protein sequence ID" value="UYV67814.1"/>
    <property type="molecule type" value="Genomic_DNA"/>
</dbReference>
<dbReference type="Proteomes" id="UP001235939">
    <property type="component" value="Chromosome 05"/>
</dbReference>
<accession>A0ABY6KG57</accession>
<evidence type="ECO:0000313" key="2">
    <source>
        <dbReference type="EMBL" id="UYV67814.1"/>
    </source>
</evidence>
<dbReference type="PANTHER" id="PTHR46060">
    <property type="entry name" value="MARINER MOS1 TRANSPOSASE-LIKE PROTEIN"/>
    <property type="match status" value="1"/>
</dbReference>